<sequence>MKKTLFVLLFVVLGAAHAQAFYFGLSTGSPYVNEDFKAGAHLGVALSPSLELRVSAEGSLRDARPEMASLDVLVPVYYFTTDNVNVRASAAPNTTTHSNLYLGAGVDGYYRQSARRLTDVRRFGVHGVVGAEAMLGRIGLFGELQPGVVAPPNFNNPRGSFRGRFGFNFHF</sequence>
<dbReference type="KEGG" id="tra:Trad_2239"/>
<evidence type="ECO:0000313" key="3">
    <source>
        <dbReference type="Proteomes" id="UP000000379"/>
    </source>
</evidence>
<keyword evidence="3" id="KW-1185">Reference proteome</keyword>
<accession>D7CS22</accession>
<evidence type="ECO:0000313" key="2">
    <source>
        <dbReference type="EMBL" id="ADI15350.1"/>
    </source>
</evidence>
<evidence type="ECO:0000256" key="1">
    <source>
        <dbReference type="SAM" id="SignalP"/>
    </source>
</evidence>
<feature type="signal peptide" evidence="1">
    <location>
        <begin position="1"/>
        <end position="20"/>
    </location>
</feature>
<reference evidence="2 3" key="2">
    <citation type="journal article" date="2011" name="Stand. Genomic Sci.">
        <title>Complete genome sequence of Truepera radiovictrix type strain (RQ-24).</title>
        <authorList>
            <person name="Ivanova N."/>
            <person name="Rohde C."/>
            <person name="Munk C."/>
            <person name="Nolan M."/>
            <person name="Lucas S."/>
            <person name="Del Rio T.G."/>
            <person name="Tice H."/>
            <person name="Deshpande S."/>
            <person name="Cheng J.F."/>
            <person name="Tapia R."/>
            <person name="Han C."/>
            <person name="Goodwin L."/>
            <person name="Pitluck S."/>
            <person name="Liolios K."/>
            <person name="Mavromatis K."/>
            <person name="Mikhailova N."/>
            <person name="Pati A."/>
            <person name="Chen A."/>
            <person name="Palaniappan K."/>
            <person name="Land M."/>
            <person name="Hauser L."/>
            <person name="Chang Y.J."/>
            <person name="Jeffries C.D."/>
            <person name="Brambilla E."/>
            <person name="Rohde M."/>
            <person name="Goker M."/>
            <person name="Tindall B.J."/>
            <person name="Woyke T."/>
            <person name="Bristow J."/>
            <person name="Eisen J.A."/>
            <person name="Markowitz V."/>
            <person name="Hugenholtz P."/>
            <person name="Kyrpides N.C."/>
            <person name="Klenk H.P."/>
            <person name="Lapidus A."/>
        </authorList>
    </citation>
    <scope>NUCLEOTIDE SEQUENCE [LARGE SCALE GENOMIC DNA]</scope>
    <source>
        <strain evidence="3">DSM 17093 / CIP 108686 / LMG 22925 / RQ-24</strain>
    </source>
</reference>
<dbReference type="Proteomes" id="UP000000379">
    <property type="component" value="Chromosome"/>
</dbReference>
<gene>
    <name evidence="2" type="ordered locus">Trad_2239</name>
</gene>
<reference evidence="3" key="1">
    <citation type="submission" date="2010-05" db="EMBL/GenBank/DDBJ databases">
        <title>The complete genome of Truepera radiovictris DSM 17093.</title>
        <authorList>
            <consortium name="US DOE Joint Genome Institute (JGI-PGF)"/>
            <person name="Lucas S."/>
            <person name="Copeland A."/>
            <person name="Lapidus A."/>
            <person name="Glavina del Rio T."/>
            <person name="Dalin E."/>
            <person name="Tice H."/>
            <person name="Bruce D."/>
            <person name="Goodwin L."/>
            <person name="Pitluck S."/>
            <person name="Kyrpides N."/>
            <person name="Mavromatis K."/>
            <person name="Ovchinnikova G."/>
            <person name="Munk A.C."/>
            <person name="Detter J.C."/>
            <person name="Han C."/>
            <person name="Tapia R."/>
            <person name="Land M."/>
            <person name="Hauser L."/>
            <person name="Markowitz V."/>
            <person name="Cheng J.-F."/>
            <person name="Hugenholtz P."/>
            <person name="Woyke T."/>
            <person name="Wu D."/>
            <person name="Tindall B."/>
            <person name="Pomrenke H.G."/>
            <person name="Brambilla E."/>
            <person name="Klenk H.-P."/>
            <person name="Eisen J.A."/>
        </authorList>
    </citation>
    <scope>NUCLEOTIDE SEQUENCE [LARGE SCALE GENOMIC DNA]</scope>
    <source>
        <strain evidence="3">DSM 17093 / CIP 108686 / LMG 22925 / RQ-24</strain>
    </source>
</reference>
<name>D7CS22_TRURR</name>
<evidence type="ECO:0008006" key="4">
    <source>
        <dbReference type="Google" id="ProtNLM"/>
    </source>
</evidence>
<feature type="chain" id="PRO_5003094241" description="Outer membrane protein beta-barrel domain-containing protein" evidence="1">
    <location>
        <begin position="21"/>
        <end position="171"/>
    </location>
</feature>
<dbReference type="AlphaFoldDB" id="D7CS22"/>
<dbReference type="EMBL" id="CP002049">
    <property type="protein sequence ID" value="ADI15350.1"/>
    <property type="molecule type" value="Genomic_DNA"/>
</dbReference>
<protein>
    <recommendedName>
        <fullName evidence="4">Outer membrane protein beta-barrel domain-containing protein</fullName>
    </recommendedName>
</protein>
<keyword evidence="1" id="KW-0732">Signal</keyword>
<dbReference type="HOGENOM" id="CLU_1562206_0_0_0"/>
<organism evidence="2 3">
    <name type="scientific">Truepera radiovictrix (strain DSM 17093 / CIP 108686 / LMG 22925 / RQ-24)</name>
    <dbReference type="NCBI Taxonomy" id="649638"/>
    <lineage>
        <taxon>Bacteria</taxon>
        <taxon>Thermotogati</taxon>
        <taxon>Deinococcota</taxon>
        <taxon>Deinococci</taxon>
        <taxon>Trueperales</taxon>
        <taxon>Trueperaceae</taxon>
        <taxon>Truepera</taxon>
    </lineage>
</organism>
<proteinExistence type="predicted"/>
<dbReference type="RefSeq" id="WP_013178713.1">
    <property type="nucleotide sequence ID" value="NC_014221.1"/>
</dbReference>